<feature type="compositionally biased region" description="Basic and acidic residues" evidence="2">
    <location>
        <begin position="291"/>
        <end position="455"/>
    </location>
</feature>
<dbReference type="GO" id="GO:0071013">
    <property type="term" value="C:catalytic step 2 spliceosome"/>
    <property type="evidence" value="ECO:0007669"/>
    <property type="project" value="TreeGrafter"/>
</dbReference>
<dbReference type="Pfam" id="PF00076">
    <property type="entry name" value="RRM_1"/>
    <property type="match status" value="1"/>
</dbReference>
<dbReference type="GO" id="GO:0071011">
    <property type="term" value="C:precatalytic spliceosome"/>
    <property type="evidence" value="ECO:0007669"/>
    <property type="project" value="TreeGrafter"/>
</dbReference>
<feature type="compositionally biased region" description="Basic residues" evidence="2">
    <location>
        <begin position="216"/>
        <end position="237"/>
    </location>
</feature>
<dbReference type="PANTHER" id="PTHR45880:SF1">
    <property type="entry name" value="RNA-BINDING MOTIF PROTEIN, X-LINKED 2"/>
    <property type="match status" value="1"/>
</dbReference>
<dbReference type="Gene3D" id="3.30.70.330">
    <property type="match status" value="1"/>
</dbReference>
<name>A0A0G4HZP8_9ALVE</name>
<dbReference type="InterPro" id="IPR000504">
    <property type="entry name" value="RRM_dom"/>
</dbReference>
<dbReference type="InterPro" id="IPR035979">
    <property type="entry name" value="RBD_domain_sf"/>
</dbReference>
<feature type="domain" description="RRM" evidence="3">
    <location>
        <begin position="34"/>
        <end position="111"/>
    </location>
</feature>
<evidence type="ECO:0000313" key="4">
    <source>
        <dbReference type="EMBL" id="CEM50061.1"/>
    </source>
</evidence>
<dbReference type="PANTHER" id="PTHR45880">
    <property type="entry name" value="RNA-BINDING MOTIF PROTEIN, X-LINKED 2"/>
    <property type="match status" value="1"/>
</dbReference>
<organism evidence="4">
    <name type="scientific">Chromera velia CCMP2878</name>
    <dbReference type="NCBI Taxonomy" id="1169474"/>
    <lineage>
        <taxon>Eukaryota</taxon>
        <taxon>Sar</taxon>
        <taxon>Alveolata</taxon>
        <taxon>Colpodellida</taxon>
        <taxon>Chromeraceae</taxon>
        <taxon>Chromera</taxon>
    </lineage>
</organism>
<dbReference type="GO" id="GO:0005686">
    <property type="term" value="C:U2 snRNP"/>
    <property type="evidence" value="ECO:0007669"/>
    <property type="project" value="TreeGrafter"/>
</dbReference>
<dbReference type="GO" id="GO:0000398">
    <property type="term" value="P:mRNA splicing, via spliceosome"/>
    <property type="evidence" value="ECO:0007669"/>
    <property type="project" value="TreeGrafter"/>
</dbReference>
<dbReference type="VEuPathDB" id="CryptoDB:Cvel_34076"/>
<dbReference type="AlphaFoldDB" id="A0A0G4HZP8"/>
<reference evidence="4" key="1">
    <citation type="submission" date="2014-11" db="EMBL/GenBank/DDBJ databases">
        <authorList>
            <person name="Otto D Thomas"/>
            <person name="Naeem Raeece"/>
        </authorList>
    </citation>
    <scope>NUCLEOTIDE SEQUENCE</scope>
</reference>
<feature type="compositionally biased region" description="Low complexity" evidence="2">
    <location>
        <begin position="265"/>
        <end position="290"/>
    </location>
</feature>
<evidence type="ECO:0000256" key="1">
    <source>
        <dbReference type="ARBA" id="ARBA00022884"/>
    </source>
</evidence>
<proteinExistence type="predicted"/>
<evidence type="ECO:0000259" key="3">
    <source>
        <dbReference type="SMART" id="SM00360"/>
    </source>
</evidence>
<gene>
    <name evidence="4" type="ORF">Cvel_34076</name>
</gene>
<feature type="region of interest" description="Disordered" evidence="2">
    <location>
        <begin position="198"/>
        <end position="455"/>
    </location>
</feature>
<dbReference type="EMBL" id="CDMZ01004538">
    <property type="protein sequence ID" value="CEM50061.1"/>
    <property type="molecule type" value="Genomic_DNA"/>
</dbReference>
<evidence type="ECO:0000256" key="2">
    <source>
        <dbReference type="SAM" id="MobiDB-lite"/>
    </source>
</evidence>
<sequence>MHNTTAIRKRSEQELKEGIEGRNSWHHEFRHSAYIFVGGLHEKLNEGDLMTVFSQWGSPVDVRLHRDKKTGKSKCFAHLGYADQRSTILAVDNANGMVLPQGPQGRTITVDHVKEYRAPKEVDEEDLDEDGNPKRKEYKATGAEGAGIGVVGVTKHMQHVKKNQEAFGKKKGTNAVEQQLKDADDAWAANFQAALENDEAEFGPSDDVFGLDMEKKKKKKDKKEKKDKKKKKKKDKKGKNDMGREHHSDSESEISDRGEQKKSGRASASRSPSSSPSVSSSSSHRSNRSVSGERGREGNKKKERHDNHEGRNGGDASPERSERGRREEGRARERRDAAERGREQERSRERERRQDRDREMGDRSGLTDRERGRYWDGGKDRDRDRERYSGREGGRDREKERSRDRYGDRDRDGGRGRDRDEGRDRGGRGRDRWRDDDRERGGDGGRGGWERGGRR</sequence>
<accession>A0A0G4HZP8</accession>
<dbReference type="SUPFAM" id="SSF54928">
    <property type="entry name" value="RNA-binding domain, RBD"/>
    <property type="match status" value="1"/>
</dbReference>
<dbReference type="SMART" id="SM00360">
    <property type="entry name" value="RRM"/>
    <property type="match status" value="1"/>
</dbReference>
<feature type="compositionally biased region" description="Basic and acidic residues" evidence="2">
    <location>
        <begin position="238"/>
        <end position="262"/>
    </location>
</feature>
<dbReference type="GO" id="GO:0003723">
    <property type="term" value="F:RNA binding"/>
    <property type="evidence" value="ECO:0007669"/>
    <property type="project" value="UniProtKB-KW"/>
</dbReference>
<keyword evidence="1" id="KW-0694">RNA-binding</keyword>
<dbReference type="InterPro" id="IPR051847">
    <property type="entry name" value="RNA_proc/Spliceosome_comp"/>
</dbReference>
<dbReference type="InterPro" id="IPR012677">
    <property type="entry name" value="Nucleotide-bd_a/b_plait_sf"/>
</dbReference>
<protein>
    <recommendedName>
        <fullName evidence="3">RRM domain-containing protein</fullName>
    </recommendedName>
</protein>